<dbReference type="NCBIfam" id="TIGR03753">
    <property type="entry name" value="blh_monoox"/>
    <property type="match status" value="1"/>
</dbReference>
<feature type="binding site" evidence="1">
    <location>
        <position position="265"/>
    </location>
    <ligand>
        <name>Fe cation</name>
        <dbReference type="ChEBI" id="CHEBI:24875"/>
    </ligand>
</feature>
<dbReference type="EMBL" id="CP096659">
    <property type="protein sequence ID" value="UPV72855.1"/>
    <property type="molecule type" value="Genomic_DNA"/>
</dbReference>
<accession>A0A8U0HP84</accession>
<proteinExistence type="inferred from homology"/>
<comment type="subcellular location">
    <subcellularLocation>
        <location evidence="1">Cell membrane</location>
        <topology evidence="1">Multi-pass membrane protein</topology>
    </subcellularLocation>
</comment>
<comment type="function">
    <text evidence="1">Catalyzes the cleavage of beta-carotene at its central double bond (15,15') to yield two molecules of all-trans-retinal.</text>
</comment>
<protein>
    <recommendedName>
        <fullName evidence="1">Probable beta-carotene 15,15'-dioxygenase</fullName>
        <ecNumber evidence="1">1.13.11.63</ecNumber>
    </recommendedName>
</protein>
<feature type="binding site" evidence="1">
    <location>
        <position position="126"/>
    </location>
    <ligand>
        <name>Fe cation</name>
        <dbReference type="ChEBI" id="CHEBI:24875"/>
    </ligand>
</feature>
<gene>
    <name evidence="2" type="ORF">M0R89_09860</name>
</gene>
<organism evidence="2 3">
    <name type="scientific">Halorussus limi</name>
    <dbReference type="NCBI Taxonomy" id="2938695"/>
    <lineage>
        <taxon>Archaea</taxon>
        <taxon>Methanobacteriati</taxon>
        <taxon>Methanobacteriota</taxon>
        <taxon>Stenosarchaea group</taxon>
        <taxon>Halobacteria</taxon>
        <taxon>Halobacteriales</taxon>
        <taxon>Haladaptataceae</taxon>
        <taxon>Halorussus</taxon>
    </lineage>
</organism>
<sequence>MAVSGERDSDGAGGGGGPPAGFGGELFRIAVVPAWLALTAVAVTAALGVGADLPTVVRYLPFLASLVVFGLPHGAADHLAVERLGGRRPLVAVGAAYLVGGALFLAAWLAAPALGFVSFVLLTWYHWGQGDLYVLLAVGDHLRTRGQRLLALAVRGGIPMVVPLVAFPEVYRSVAAATVRLFDSGGVTVTALDVAFGPAVRVAVGGGLAALSLAALVLGGVRGGLASRGWRVDALETGLLWAYFLLVPPILAVGLYFCLWHSVRHVVRLLAVEDGGRSLAPGRLGVGLAGFARDALPNTVGALVVLGGLAVLAPPEGGFLSLLALYLVLLAVLTLPHAAVVTWMDWREGVWSVESESAS</sequence>
<feature type="transmembrane region" description="Helical" evidence="1">
    <location>
        <begin position="56"/>
        <end position="75"/>
    </location>
</feature>
<dbReference type="EC" id="1.13.11.63" evidence="1"/>
<evidence type="ECO:0000313" key="3">
    <source>
        <dbReference type="Proteomes" id="UP000830729"/>
    </source>
</evidence>
<feature type="transmembrane region" description="Helical" evidence="1">
    <location>
        <begin position="26"/>
        <end position="49"/>
    </location>
</feature>
<keyword evidence="1" id="KW-1003">Cell membrane</keyword>
<keyword evidence="1" id="KW-0408">Iron</keyword>
<dbReference type="HAMAP" id="MF_02093">
    <property type="entry name" value="Beta_carotene_diox"/>
    <property type="match status" value="1"/>
</dbReference>
<feature type="transmembrane region" description="Helical" evidence="1">
    <location>
        <begin position="295"/>
        <end position="313"/>
    </location>
</feature>
<feature type="transmembrane region" description="Helical" evidence="1">
    <location>
        <begin position="241"/>
        <end position="260"/>
    </location>
</feature>
<feature type="binding site" evidence="1">
    <location>
        <position position="261"/>
    </location>
    <ligand>
        <name>Fe cation</name>
        <dbReference type="ChEBI" id="CHEBI:24875"/>
    </ligand>
</feature>
<comment type="cofactor">
    <cofactor evidence="1">
        <name>Fe(2+)</name>
        <dbReference type="ChEBI" id="CHEBI:29033"/>
    </cofactor>
</comment>
<reference evidence="2 3" key="1">
    <citation type="submission" date="2022-04" db="EMBL/GenBank/DDBJ databases">
        <title>Diverse halophilic archaea isolated from saline environments.</title>
        <authorList>
            <person name="Cui H.-L."/>
        </authorList>
    </citation>
    <scope>NUCLEOTIDE SEQUENCE [LARGE SCALE GENOMIC DNA]</scope>
    <source>
        <strain evidence="2 3">XZYJT49</strain>
    </source>
</reference>
<dbReference type="GO" id="GO:0010436">
    <property type="term" value="F:carotenoid dioxygenase activity"/>
    <property type="evidence" value="ECO:0007669"/>
    <property type="project" value="UniProtKB-UniRule"/>
</dbReference>
<dbReference type="InterPro" id="IPR022270">
    <property type="entry name" value="Blh_diox"/>
</dbReference>
<dbReference type="RefSeq" id="WP_248648914.1">
    <property type="nucleotide sequence ID" value="NZ_CP096659.1"/>
</dbReference>
<keyword evidence="1" id="KW-0479">Metal-binding</keyword>
<dbReference type="GO" id="GO:0005886">
    <property type="term" value="C:plasma membrane"/>
    <property type="evidence" value="ECO:0007669"/>
    <property type="project" value="UniProtKB-SubCell"/>
</dbReference>
<feature type="binding site" evidence="1">
    <location>
        <position position="73"/>
    </location>
    <ligand>
        <name>Fe cation</name>
        <dbReference type="ChEBI" id="CHEBI:24875"/>
    </ligand>
</feature>
<feature type="transmembrane region" description="Helical" evidence="1">
    <location>
        <begin position="95"/>
        <end position="128"/>
    </location>
</feature>
<dbReference type="Pfam" id="PF15461">
    <property type="entry name" value="BCD"/>
    <property type="match status" value="1"/>
</dbReference>
<dbReference type="GeneID" id="72185505"/>
<comment type="catalytic activity">
    <reaction evidence="1">
        <text>all-trans-beta-carotene + O2 = 2 all-trans-retinal</text>
        <dbReference type="Rhea" id="RHEA:32887"/>
        <dbReference type="ChEBI" id="CHEBI:15379"/>
        <dbReference type="ChEBI" id="CHEBI:17579"/>
        <dbReference type="ChEBI" id="CHEBI:17898"/>
        <dbReference type="EC" id="1.13.11.63"/>
    </reaction>
</comment>
<keyword evidence="1" id="KW-0812">Transmembrane</keyword>
<dbReference type="AlphaFoldDB" id="A0A8U0HP84"/>
<keyword evidence="1" id="KW-0223">Dioxygenase</keyword>
<keyword evidence="3" id="KW-1185">Reference proteome</keyword>
<dbReference type="GO" id="GO:0003834">
    <property type="term" value="F:beta-carotene 15,15'-dioxygenase activity"/>
    <property type="evidence" value="ECO:0007669"/>
    <property type="project" value="UniProtKB-EC"/>
</dbReference>
<name>A0A8U0HP84_9EURY</name>
<feature type="transmembrane region" description="Helical" evidence="1">
    <location>
        <begin position="319"/>
        <end position="343"/>
    </location>
</feature>
<dbReference type="Proteomes" id="UP000830729">
    <property type="component" value="Chromosome"/>
</dbReference>
<dbReference type="GO" id="GO:0016121">
    <property type="term" value="P:carotene catabolic process"/>
    <property type="evidence" value="ECO:0007669"/>
    <property type="project" value="UniProtKB-UniRule"/>
</dbReference>
<feature type="transmembrane region" description="Helical" evidence="1">
    <location>
        <begin position="149"/>
        <end position="168"/>
    </location>
</feature>
<evidence type="ECO:0000313" key="2">
    <source>
        <dbReference type="EMBL" id="UPV72855.1"/>
    </source>
</evidence>
<comment type="similarity">
    <text evidence="1">Belongs to the Brp/Blh beta-carotene diooxygenase family.</text>
</comment>
<dbReference type="KEGG" id="halx:M0R89_09860"/>
<dbReference type="GO" id="GO:0005506">
    <property type="term" value="F:iron ion binding"/>
    <property type="evidence" value="ECO:0007669"/>
    <property type="project" value="UniProtKB-UniRule"/>
</dbReference>
<feature type="transmembrane region" description="Helical" evidence="1">
    <location>
        <begin position="202"/>
        <end position="221"/>
    </location>
</feature>
<keyword evidence="1" id="KW-0472">Membrane</keyword>
<keyword evidence="1" id="KW-1133">Transmembrane helix</keyword>
<evidence type="ECO:0000256" key="1">
    <source>
        <dbReference type="HAMAP-Rule" id="MF_02093"/>
    </source>
</evidence>
<keyword evidence="1" id="KW-0560">Oxidoreductase</keyword>